<dbReference type="EMBL" id="AMGV01000005">
    <property type="protein sequence ID" value="KEF56766.1"/>
    <property type="molecule type" value="Genomic_DNA"/>
</dbReference>
<sequence>DYGSSTHSVACSIYGYEVSITRMKIYHSGKYMMLNNEAELDRVDIAYHAIRLSTGKKHYHTSVPNPT</sequence>
<keyword evidence="2" id="KW-1185">Reference proteome</keyword>
<protein>
    <submittedName>
        <fullName evidence="1">Uncharacterized protein</fullName>
    </submittedName>
</protein>
<proteinExistence type="predicted"/>
<reference evidence="1 2" key="1">
    <citation type="submission" date="2013-03" db="EMBL/GenBank/DDBJ databases">
        <title>The Genome Sequence of Exophiala aquamarina CBS 119918.</title>
        <authorList>
            <consortium name="The Broad Institute Genomics Platform"/>
            <person name="Cuomo C."/>
            <person name="de Hoog S."/>
            <person name="Gorbushina A."/>
            <person name="Walker B."/>
            <person name="Young S.K."/>
            <person name="Zeng Q."/>
            <person name="Gargeya S."/>
            <person name="Fitzgerald M."/>
            <person name="Haas B."/>
            <person name="Abouelleil A."/>
            <person name="Allen A.W."/>
            <person name="Alvarado L."/>
            <person name="Arachchi H.M."/>
            <person name="Berlin A.M."/>
            <person name="Chapman S.B."/>
            <person name="Gainer-Dewar J."/>
            <person name="Goldberg J."/>
            <person name="Griggs A."/>
            <person name="Gujja S."/>
            <person name="Hansen M."/>
            <person name="Howarth C."/>
            <person name="Imamovic A."/>
            <person name="Ireland A."/>
            <person name="Larimer J."/>
            <person name="McCowan C."/>
            <person name="Murphy C."/>
            <person name="Pearson M."/>
            <person name="Poon T.W."/>
            <person name="Priest M."/>
            <person name="Roberts A."/>
            <person name="Saif S."/>
            <person name="Shea T."/>
            <person name="Sisk P."/>
            <person name="Sykes S."/>
            <person name="Wortman J."/>
            <person name="Nusbaum C."/>
            <person name="Birren B."/>
        </authorList>
    </citation>
    <scope>NUCLEOTIDE SEQUENCE [LARGE SCALE GENOMIC DNA]</scope>
    <source>
        <strain evidence="1 2">CBS 119918</strain>
    </source>
</reference>
<dbReference type="HOGENOM" id="CLU_2819448_0_0_1"/>
<dbReference type="RefSeq" id="XP_013259356.1">
    <property type="nucleotide sequence ID" value="XM_013403902.1"/>
</dbReference>
<dbReference type="VEuPathDB" id="FungiDB:A1O9_06956"/>
<comment type="caution">
    <text evidence="1">The sequence shown here is derived from an EMBL/GenBank/DDBJ whole genome shotgun (WGS) entry which is preliminary data.</text>
</comment>
<evidence type="ECO:0000313" key="2">
    <source>
        <dbReference type="Proteomes" id="UP000027920"/>
    </source>
</evidence>
<evidence type="ECO:0000313" key="1">
    <source>
        <dbReference type="EMBL" id="KEF56766.1"/>
    </source>
</evidence>
<gene>
    <name evidence="1" type="ORF">A1O9_06956</name>
</gene>
<organism evidence="1 2">
    <name type="scientific">Exophiala aquamarina CBS 119918</name>
    <dbReference type="NCBI Taxonomy" id="1182545"/>
    <lineage>
        <taxon>Eukaryota</taxon>
        <taxon>Fungi</taxon>
        <taxon>Dikarya</taxon>
        <taxon>Ascomycota</taxon>
        <taxon>Pezizomycotina</taxon>
        <taxon>Eurotiomycetes</taxon>
        <taxon>Chaetothyriomycetidae</taxon>
        <taxon>Chaetothyriales</taxon>
        <taxon>Herpotrichiellaceae</taxon>
        <taxon>Exophiala</taxon>
    </lineage>
</organism>
<dbReference type="Proteomes" id="UP000027920">
    <property type="component" value="Unassembled WGS sequence"/>
</dbReference>
<dbReference type="AlphaFoldDB" id="A0A072PAB6"/>
<accession>A0A072PAB6</accession>
<dbReference type="GeneID" id="25281870"/>
<name>A0A072PAB6_9EURO</name>
<feature type="non-terminal residue" evidence="1">
    <location>
        <position position="1"/>
    </location>
</feature>